<evidence type="ECO:0000313" key="1">
    <source>
        <dbReference type="EMBL" id="ABK16617.1"/>
    </source>
</evidence>
<accession>A0LGR5</accession>
<dbReference type="AlphaFoldDB" id="A0LGR5"/>
<dbReference type="Proteomes" id="UP000001784">
    <property type="component" value="Chromosome"/>
</dbReference>
<organism evidence="1 2">
    <name type="scientific">Syntrophobacter fumaroxidans (strain DSM 10017 / MPOB)</name>
    <dbReference type="NCBI Taxonomy" id="335543"/>
    <lineage>
        <taxon>Bacteria</taxon>
        <taxon>Pseudomonadati</taxon>
        <taxon>Thermodesulfobacteriota</taxon>
        <taxon>Syntrophobacteria</taxon>
        <taxon>Syntrophobacterales</taxon>
        <taxon>Syntrophobacteraceae</taxon>
        <taxon>Syntrophobacter</taxon>
    </lineage>
</organism>
<evidence type="ECO:0000313" key="2">
    <source>
        <dbReference type="Proteomes" id="UP000001784"/>
    </source>
</evidence>
<dbReference type="EMBL" id="CP000478">
    <property type="protein sequence ID" value="ABK16617.1"/>
    <property type="molecule type" value="Genomic_DNA"/>
</dbReference>
<dbReference type="KEGG" id="sfu:Sfum_0921"/>
<dbReference type="OrthoDB" id="5525804at2"/>
<dbReference type="InParanoid" id="A0LGR5"/>
<dbReference type="RefSeq" id="WP_011697788.1">
    <property type="nucleotide sequence ID" value="NC_008554.1"/>
</dbReference>
<name>A0LGR5_SYNFM</name>
<proteinExistence type="predicted"/>
<protein>
    <submittedName>
        <fullName evidence="1">Uncharacterized protein</fullName>
    </submittedName>
</protein>
<dbReference type="HOGENOM" id="CLU_2720886_0_0_7"/>
<sequence>MELNISELREKRRPLWMTELEEESYANLLGGGGDIYNDRLPVDWPRSTGEETLTDEEVAAFEGRFVAEDYVS</sequence>
<gene>
    <name evidence="1" type="ordered locus">Sfum_0921</name>
</gene>
<reference evidence="1 2" key="1">
    <citation type="submission" date="2006-10" db="EMBL/GenBank/DDBJ databases">
        <title>Complete sequence of Syntrophobacter fumaroxidans MPOB.</title>
        <authorList>
            <consortium name="US DOE Joint Genome Institute"/>
            <person name="Copeland A."/>
            <person name="Lucas S."/>
            <person name="Lapidus A."/>
            <person name="Barry K."/>
            <person name="Detter J.C."/>
            <person name="Glavina del Rio T."/>
            <person name="Hammon N."/>
            <person name="Israni S."/>
            <person name="Pitluck S."/>
            <person name="Goltsman E.G."/>
            <person name="Martinez M."/>
            <person name="Schmutz J."/>
            <person name="Larimer F."/>
            <person name="Land M."/>
            <person name="Hauser L."/>
            <person name="Kyrpides N."/>
            <person name="Kim E."/>
            <person name="Boone D.R."/>
            <person name="Brockman F."/>
            <person name="Culley D."/>
            <person name="Ferry J."/>
            <person name="Gunsalus R."/>
            <person name="McInerney M.J."/>
            <person name="Morrison M."/>
            <person name="Plugge C."/>
            <person name="Rohlin L."/>
            <person name="Scholten J."/>
            <person name="Sieber J."/>
            <person name="Stams A.J.M."/>
            <person name="Worm P."/>
            <person name="Henstra A.M."/>
            <person name="Richardson P."/>
        </authorList>
    </citation>
    <scope>NUCLEOTIDE SEQUENCE [LARGE SCALE GENOMIC DNA]</scope>
    <source>
        <strain evidence="2">DSM 10017 / MPOB</strain>
    </source>
</reference>
<keyword evidence="2" id="KW-1185">Reference proteome</keyword>